<dbReference type="EMBL" id="JARJLG010000005">
    <property type="protein sequence ID" value="KAJ7780738.1"/>
    <property type="molecule type" value="Genomic_DNA"/>
</dbReference>
<evidence type="ECO:0000313" key="3">
    <source>
        <dbReference type="Proteomes" id="UP001215280"/>
    </source>
</evidence>
<gene>
    <name evidence="2" type="ORF">DFH07DRAFT_438924</name>
</gene>
<keyword evidence="3" id="KW-1185">Reference proteome</keyword>
<proteinExistence type="predicted"/>
<dbReference type="AlphaFoldDB" id="A0AAD7K8U6"/>
<evidence type="ECO:0000313" key="2">
    <source>
        <dbReference type="EMBL" id="KAJ7780738.1"/>
    </source>
</evidence>
<feature type="region of interest" description="Disordered" evidence="1">
    <location>
        <begin position="111"/>
        <end position="132"/>
    </location>
</feature>
<reference evidence="2" key="1">
    <citation type="submission" date="2023-03" db="EMBL/GenBank/DDBJ databases">
        <title>Massive genome expansion in bonnet fungi (Mycena s.s.) driven by repeated elements and novel gene families across ecological guilds.</title>
        <authorList>
            <consortium name="Lawrence Berkeley National Laboratory"/>
            <person name="Harder C.B."/>
            <person name="Miyauchi S."/>
            <person name="Viragh M."/>
            <person name="Kuo A."/>
            <person name="Thoen E."/>
            <person name="Andreopoulos B."/>
            <person name="Lu D."/>
            <person name="Skrede I."/>
            <person name="Drula E."/>
            <person name="Henrissat B."/>
            <person name="Morin E."/>
            <person name="Kohler A."/>
            <person name="Barry K."/>
            <person name="LaButti K."/>
            <person name="Morin E."/>
            <person name="Salamov A."/>
            <person name="Lipzen A."/>
            <person name="Mereny Z."/>
            <person name="Hegedus B."/>
            <person name="Baldrian P."/>
            <person name="Stursova M."/>
            <person name="Weitz H."/>
            <person name="Taylor A."/>
            <person name="Grigoriev I.V."/>
            <person name="Nagy L.G."/>
            <person name="Martin F."/>
            <person name="Kauserud H."/>
        </authorList>
    </citation>
    <scope>NUCLEOTIDE SEQUENCE</scope>
    <source>
        <strain evidence="2">CBHHK188m</strain>
    </source>
</reference>
<accession>A0AAD7K8U6</accession>
<organism evidence="2 3">
    <name type="scientific">Mycena maculata</name>
    <dbReference type="NCBI Taxonomy" id="230809"/>
    <lineage>
        <taxon>Eukaryota</taxon>
        <taxon>Fungi</taxon>
        <taxon>Dikarya</taxon>
        <taxon>Basidiomycota</taxon>
        <taxon>Agaricomycotina</taxon>
        <taxon>Agaricomycetes</taxon>
        <taxon>Agaricomycetidae</taxon>
        <taxon>Agaricales</taxon>
        <taxon>Marasmiineae</taxon>
        <taxon>Mycenaceae</taxon>
        <taxon>Mycena</taxon>
    </lineage>
</organism>
<sequence>MARKKDKKPKEMFKPYDPDSVPDIMPFPDVAWVASTQAGEIVVPKLNEYQRSWILDIAIRNSNLPNLSNSAAKDLYDRVKINAFDAKAFQHTEQPGDLDEEARLPRLVASWKQQKNKPSGGDEGAGGTNDGEENSAARVALLRGYKKAGWRLVRVFSFISTRCEPIVDIFLK</sequence>
<evidence type="ECO:0000256" key="1">
    <source>
        <dbReference type="SAM" id="MobiDB-lite"/>
    </source>
</evidence>
<dbReference type="Proteomes" id="UP001215280">
    <property type="component" value="Unassembled WGS sequence"/>
</dbReference>
<comment type="caution">
    <text evidence="2">The sequence shown here is derived from an EMBL/GenBank/DDBJ whole genome shotgun (WGS) entry which is preliminary data.</text>
</comment>
<name>A0AAD7K8U6_9AGAR</name>
<protein>
    <submittedName>
        <fullName evidence="2">Uncharacterized protein</fullName>
    </submittedName>
</protein>